<keyword evidence="2" id="KW-1185">Reference proteome</keyword>
<protein>
    <recommendedName>
        <fullName evidence="3">HTH DNA binding domain-containing protein</fullName>
    </recommendedName>
</protein>
<organism evidence="1 2">
    <name type="scientific">Rhizorhabdus wittichii (strain DSM 6014 / CCUG 31198 / JCM 15750 / NBRC 105917 / EY 4224 / RW1)</name>
    <name type="common">Sphingomonas wittichii</name>
    <dbReference type="NCBI Taxonomy" id="392499"/>
    <lineage>
        <taxon>Bacteria</taxon>
        <taxon>Pseudomonadati</taxon>
        <taxon>Pseudomonadota</taxon>
        <taxon>Alphaproteobacteria</taxon>
        <taxon>Sphingomonadales</taxon>
        <taxon>Sphingomonadaceae</taxon>
        <taxon>Rhizorhabdus</taxon>
    </lineage>
</organism>
<dbReference type="Proteomes" id="UP000001989">
    <property type="component" value="Plasmid pSWIT02"/>
</dbReference>
<gene>
    <name evidence="1" type="ordered locus">Swit_4952</name>
</gene>
<evidence type="ECO:0008006" key="3">
    <source>
        <dbReference type="Google" id="ProtNLM"/>
    </source>
</evidence>
<evidence type="ECO:0000313" key="1">
    <source>
        <dbReference type="EMBL" id="ABQ71569.1"/>
    </source>
</evidence>
<accession>A0A9J9LGF6</accession>
<dbReference type="EMBL" id="CP000701">
    <property type="protein sequence ID" value="ABQ71569.1"/>
    <property type="molecule type" value="Genomic_DNA"/>
</dbReference>
<sequence>MTRPIPDLSEPVWTSKLVSALERAAASIGRLDARVSVSPAAAPWSLRASWTGYTAALRGQSAEIDEIDIFGRESGVKLPGRPAMPTHVDDPGTLQAWQGRLRQREPNYWRDVAAIPTDVAEDWNRRPALLRALEVAARHARADATITPWLTIPSLLRSMKITHAMLPCLTIADKAFRLAPSESQAIIVRNLRTLADRAEEGLQRLQALEDHRLRAAAAISDAHRPGKLLELLALVQFAPVVSPRLIAQKLGVTLSGAGKLLMRAEDLELLTEVSGRRAWRTYMAPDLAVSFGFVARPVGRPRSAARQLKDLEPALTAFDQEMAALDEVLVKLGVLKLADDAALSIDAQA</sequence>
<evidence type="ECO:0000313" key="2">
    <source>
        <dbReference type="Proteomes" id="UP000001989"/>
    </source>
</evidence>
<dbReference type="OrthoDB" id="7492875at2"/>
<keyword evidence="1" id="KW-0614">Plasmid</keyword>
<dbReference type="AlphaFoldDB" id="A0A9J9LGF6"/>
<dbReference type="KEGG" id="swi:Swit_4952"/>
<reference evidence="1 2" key="1">
    <citation type="journal article" date="2010" name="J. Bacteriol.">
        <title>Genome sequence of the dioxin-mineralizing bacterium Sphingomonas wittichii RW1.</title>
        <authorList>
            <person name="Miller T.R."/>
            <person name="Delcher A.L."/>
            <person name="Salzberg S.L."/>
            <person name="Saunders E."/>
            <person name="Detter J.C."/>
            <person name="Halden R.U."/>
        </authorList>
    </citation>
    <scope>NUCLEOTIDE SEQUENCE [LARGE SCALE GENOMIC DNA]</scope>
    <source>
        <strain evidence="2">DSM 6014 / CCUG 31198 / JCM 15750 / NBRC 105917 / EY 4224 / RW1</strain>
    </source>
</reference>
<name>A0A9J9LGF6_RHIWR</name>
<proteinExistence type="predicted"/>
<geneLocation type="plasmid" evidence="1 2">
    <name>pSWIT02</name>
</geneLocation>